<sequence length="537" mass="62544">MDTNINQNKPYTVQVTDEQNVLIILLEKLTIAQINIIVKLNEVIPDALKRKRVHITQMLNLYYQTSFDQSDIDLIITLMQGQPQLKEKLVIDSCAIDEIVNKYRTCTTIDNTSHINVINLKPFTTACIKCKQSMKIENEPKNVTLFTVESVKSCSIFKCTCDTCKIDYYSNHYENKYTKKKYVSSTAIKNNEQIYFGGETAFDYNLFITYSSNLIYCHSPFNGFVQSYGCTTQTIRQRNTQQCDQNNLKKLDAKLFQNSWLIFELSRFFFFMNSSDYFEIPASYEGLNNKYYCEYHQPKSSSTQQRPTELNTNTNDNNHNQSLYEEAIKNNSIDNKITENTYLECNVTRDEHREGSKKLTSSGFLATFFNCGVIVGFDETPRAEGIRRVLRHLIRSRNNGYLPPAMLYDTACTLKLFINKWFGTQYLTETDNSRFFKNMNLAIDRFHLPGHTREMCRKEMDPDNACHNGVFQNIDSQICERTFSYLTNFKHAFRQFGYPKSVTFYLLLFHLKNCQTIGISPDNQGLGHKIIPPKYRR</sequence>
<dbReference type="AlphaFoldDB" id="A0A815FQA4"/>
<organism evidence="2 4">
    <name type="scientific">Didymodactylos carnosus</name>
    <dbReference type="NCBI Taxonomy" id="1234261"/>
    <lineage>
        <taxon>Eukaryota</taxon>
        <taxon>Metazoa</taxon>
        <taxon>Spiralia</taxon>
        <taxon>Gnathifera</taxon>
        <taxon>Rotifera</taxon>
        <taxon>Eurotatoria</taxon>
        <taxon>Bdelloidea</taxon>
        <taxon>Philodinida</taxon>
        <taxon>Philodinidae</taxon>
        <taxon>Didymodactylos</taxon>
    </lineage>
</organism>
<dbReference type="OrthoDB" id="2501483at2759"/>
<evidence type="ECO:0008006" key="5">
    <source>
        <dbReference type="Google" id="ProtNLM"/>
    </source>
</evidence>
<evidence type="ECO:0000313" key="2">
    <source>
        <dbReference type="EMBL" id="CAF1322270.1"/>
    </source>
</evidence>
<dbReference type="EMBL" id="CAJNOQ010013471">
    <property type="protein sequence ID" value="CAF1322270.1"/>
    <property type="molecule type" value="Genomic_DNA"/>
</dbReference>
<comment type="caution">
    <text evidence="2">The sequence shown here is derived from an EMBL/GenBank/DDBJ whole genome shotgun (WGS) entry which is preliminary data.</text>
</comment>
<feature type="region of interest" description="Disordered" evidence="1">
    <location>
        <begin position="299"/>
        <end position="319"/>
    </location>
</feature>
<dbReference type="Proteomes" id="UP000663829">
    <property type="component" value="Unassembled WGS sequence"/>
</dbReference>
<accession>A0A815FQA4</accession>
<evidence type="ECO:0000313" key="4">
    <source>
        <dbReference type="Proteomes" id="UP000663829"/>
    </source>
</evidence>
<name>A0A815FQA4_9BILA</name>
<reference evidence="2" key="1">
    <citation type="submission" date="2021-02" db="EMBL/GenBank/DDBJ databases">
        <authorList>
            <person name="Nowell W R."/>
        </authorList>
    </citation>
    <scope>NUCLEOTIDE SEQUENCE</scope>
</reference>
<evidence type="ECO:0000256" key="1">
    <source>
        <dbReference type="SAM" id="MobiDB-lite"/>
    </source>
</evidence>
<evidence type="ECO:0000313" key="3">
    <source>
        <dbReference type="EMBL" id="CAF4169266.1"/>
    </source>
</evidence>
<dbReference type="EMBL" id="CAJOBC010048434">
    <property type="protein sequence ID" value="CAF4169266.1"/>
    <property type="molecule type" value="Genomic_DNA"/>
</dbReference>
<dbReference type="Proteomes" id="UP000681722">
    <property type="component" value="Unassembled WGS sequence"/>
</dbReference>
<proteinExistence type="predicted"/>
<gene>
    <name evidence="2" type="ORF">GPM918_LOCUS29533</name>
    <name evidence="3" type="ORF">SRO942_LOCUS30123</name>
</gene>
<feature type="compositionally biased region" description="Polar residues" evidence="1">
    <location>
        <begin position="299"/>
        <end position="310"/>
    </location>
</feature>
<protein>
    <recommendedName>
        <fullName evidence="5">CxC5 like cysteine cluster associated with KDZ domain-containing protein</fullName>
    </recommendedName>
</protein>
<keyword evidence="4" id="KW-1185">Reference proteome</keyword>